<organism evidence="2 3">
    <name type="scientific">Acropora cervicornis</name>
    <name type="common">Staghorn coral</name>
    <dbReference type="NCBI Taxonomy" id="6130"/>
    <lineage>
        <taxon>Eukaryota</taxon>
        <taxon>Metazoa</taxon>
        <taxon>Cnidaria</taxon>
        <taxon>Anthozoa</taxon>
        <taxon>Hexacorallia</taxon>
        <taxon>Scleractinia</taxon>
        <taxon>Astrocoeniina</taxon>
        <taxon>Acroporidae</taxon>
        <taxon>Acropora</taxon>
    </lineage>
</organism>
<evidence type="ECO:0000313" key="2">
    <source>
        <dbReference type="EMBL" id="KAK2566919.1"/>
    </source>
</evidence>
<sequence length="320" mass="37050">MAEFRMSVQKNAVVDLRHQINEMTRSIQTFSNSMKNLYSHDNNESFKVNKLRDETREDAMVCLKDILPLSTMFVSSVTDYFDYYETLEYKQWRQLIPDILEKARGYRQLSEKIRQKYEESLVRLKARQDKARQIQAEMTDLKEDYKKRRRELRNTASTKRGWAIGLAFVPIVNLVATPALLSSAENDDDEARWNGTQEDKMERAAIKIGQTLLPALEAFINGLARASGFFSVTEQEIIKFQGKAEKGMKEQKFLHYKLMKTEAQEIKSLCQGFKEVLPKVKDDLSALKGNAQADPLKALLNILFSGRLELLPIRKNHWSN</sequence>
<accession>A0AAD9QT57</accession>
<dbReference type="AlphaFoldDB" id="A0AAD9QT57"/>
<keyword evidence="3" id="KW-1185">Reference proteome</keyword>
<evidence type="ECO:0000256" key="1">
    <source>
        <dbReference type="SAM" id="Coils"/>
    </source>
</evidence>
<dbReference type="EMBL" id="JARQWQ010000015">
    <property type="protein sequence ID" value="KAK2566919.1"/>
    <property type="molecule type" value="Genomic_DNA"/>
</dbReference>
<protein>
    <submittedName>
        <fullName evidence="2">Uncharacterized protein</fullName>
    </submittedName>
</protein>
<reference evidence="2" key="2">
    <citation type="journal article" date="2023" name="Science">
        <title>Genomic signatures of disease resistance in endangered staghorn corals.</title>
        <authorList>
            <person name="Vollmer S.V."/>
            <person name="Selwyn J.D."/>
            <person name="Despard B.A."/>
            <person name="Roesel C.L."/>
        </authorList>
    </citation>
    <scope>NUCLEOTIDE SEQUENCE</scope>
    <source>
        <strain evidence="2">K2</strain>
    </source>
</reference>
<feature type="coiled-coil region" evidence="1">
    <location>
        <begin position="114"/>
        <end position="155"/>
    </location>
</feature>
<dbReference type="Proteomes" id="UP001249851">
    <property type="component" value="Unassembled WGS sequence"/>
</dbReference>
<gene>
    <name evidence="2" type="ORF">P5673_008679</name>
</gene>
<reference evidence="2" key="1">
    <citation type="journal article" date="2023" name="G3 (Bethesda)">
        <title>Whole genome assembly and annotation of the endangered Caribbean coral Acropora cervicornis.</title>
        <authorList>
            <person name="Selwyn J.D."/>
            <person name="Vollmer S.V."/>
        </authorList>
    </citation>
    <scope>NUCLEOTIDE SEQUENCE</scope>
    <source>
        <strain evidence="2">K2</strain>
    </source>
</reference>
<evidence type="ECO:0000313" key="3">
    <source>
        <dbReference type="Proteomes" id="UP001249851"/>
    </source>
</evidence>
<keyword evidence="1" id="KW-0175">Coiled coil</keyword>
<proteinExistence type="predicted"/>
<name>A0AAD9QT57_ACRCE</name>
<comment type="caution">
    <text evidence="2">The sequence shown here is derived from an EMBL/GenBank/DDBJ whole genome shotgun (WGS) entry which is preliminary data.</text>
</comment>